<keyword evidence="2 6" id="KW-0489">Methyltransferase</keyword>
<dbReference type="InterPro" id="IPR029028">
    <property type="entry name" value="Alpha/beta_knot_MTases"/>
</dbReference>
<dbReference type="Pfam" id="PF22435">
    <property type="entry name" value="MRM3-like_sub_bind"/>
    <property type="match status" value="1"/>
</dbReference>
<dbReference type="Gene3D" id="3.40.1280.10">
    <property type="match status" value="1"/>
</dbReference>
<dbReference type="InterPro" id="IPR053888">
    <property type="entry name" value="MRM3-like_sub_bind"/>
</dbReference>
<evidence type="ECO:0000259" key="4">
    <source>
        <dbReference type="Pfam" id="PF00588"/>
    </source>
</evidence>
<feature type="domain" description="MRM3-like substrate binding" evidence="5">
    <location>
        <begin position="5"/>
        <end position="85"/>
    </location>
</feature>
<dbReference type="PANTHER" id="PTHR43191">
    <property type="entry name" value="RRNA METHYLTRANSFERASE 3"/>
    <property type="match status" value="1"/>
</dbReference>
<keyword evidence="3 6" id="KW-0808">Transferase</keyword>
<dbReference type="Gene3D" id="3.30.1330.30">
    <property type="match status" value="1"/>
</dbReference>
<dbReference type="EMBL" id="AMCI01004634">
    <property type="protein sequence ID" value="EJW97687.1"/>
    <property type="molecule type" value="Genomic_DNA"/>
</dbReference>
<comment type="similarity">
    <text evidence="1">Belongs to the class IV-like SAM-binding methyltransferase superfamily. RNA methyltransferase TrmH family.</text>
</comment>
<dbReference type="Pfam" id="PF00588">
    <property type="entry name" value="SpoU_methylase"/>
    <property type="match status" value="1"/>
</dbReference>
<feature type="domain" description="tRNA/rRNA methyltransferase SpoU type" evidence="4">
    <location>
        <begin position="103"/>
        <end position="244"/>
    </location>
</feature>
<sequence>MLSKAKIKYIRSLEMRKFRREYNSFVAEGNKLVSDMLPAFECELLIAKPSWMATQGDIKAKELVVADEDDIRKASFMKNPQDVLAIFKQPDWDISAVDTSKELVIALDGIQDPGNLGTIIRLADWFGIYNIVCSNDTVDAFCPKTVQATMGALSRVKIHYTNLEQFIKQQHERNIPIYGTFLDGEDMYQKDISNNGVIIMGNEGNGIRDHIKEYINDKLYIPNYPKGKETSESLNVAIATAIVCAEFRRRQWNAN</sequence>
<gene>
    <name evidence="6" type="ORF">EVA_14206</name>
</gene>
<dbReference type="AlphaFoldDB" id="J9G7D7"/>
<reference evidence="6" key="1">
    <citation type="journal article" date="2012" name="PLoS ONE">
        <title>Gene sets for utilization of primary and secondary nutrition supplies in the distal gut of endangered iberian lynx.</title>
        <authorList>
            <person name="Alcaide M."/>
            <person name="Messina E."/>
            <person name="Richter M."/>
            <person name="Bargiela R."/>
            <person name="Peplies J."/>
            <person name="Huws S.A."/>
            <person name="Newbold C.J."/>
            <person name="Golyshin P.N."/>
            <person name="Simon M.A."/>
            <person name="Lopez G."/>
            <person name="Yakimov M.M."/>
            <person name="Ferrer M."/>
        </authorList>
    </citation>
    <scope>NUCLEOTIDE SEQUENCE</scope>
</reference>
<proteinExistence type="inferred from homology"/>
<dbReference type="SUPFAM" id="SSF55315">
    <property type="entry name" value="L30e-like"/>
    <property type="match status" value="1"/>
</dbReference>
<dbReference type="PANTHER" id="PTHR43191:SF2">
    <property type="entry name" value="RRNA METHYLTRANSFERASE 3, MITOCHONDRIAL"/>
    <property type="match status" value="1"/>
</dbReference>
<protein>
    <submittedName>
        <fullName evidence="6">tRNA/rRNA methyltransferase (SpoU)</fullName>
    </submittedName>
</protein>
<dbReference type="InterPro" id="IPR001537">
    <property type="entry name" value="SpoU_MeTrfase"/>
</dbReference>
<comment type="caution">
    <text evidence="6">The sequence shown here is derived from an EMBL/GenBank/DDBJ whole genome shotgun (WGS) entry which is preliminary data.</text>
</comment>
<dbReference type="CDD" id="cd18109">
    <property type="entry name" value="SpoU-like_RNA-MTase"/>
    <property type="match status" value="1"/>
</dbReference>
<evidence type="ECO:0000256" key="1">
    <source>
        <dbReference type="ARBA" id="ARBA00007228"/>
    </source>
</evidence>
<evidence type="ECO:0000256" key="3">
    <source>
        <dbReference type="ARBA" id="ARBA00022679"/>
    </source>
</evidence>
<dbReference type="GO" id="GO:0006396">
    <property type="term" value="P:RNA processing"/>
    <property type="evidence" value="ECO:0007669"/>
    <property type="project" value="InterPro"/>
</dbReference>
<evidence type="ECO:0000256" key="2">
    <source>
        <dbReference type="ARBA" id="ARBA00022603"/>
    </source>
</evidence>
<dbReference type="GO" id="GO:0008173">
    <property type="term" value="F:RNA methyltransferase activity"/>
    <property type="evidence" value="ECO:0007669"/>
    <property type="project" value="InterPro"/>
</dbReference>
<evidence type="ECO:0000313" key="6">
    <source>
        <dbReference type="EMBL" id="EJW97687.1"/>
    </source>
</evidence>
<dbReference type="InterPro" id="IPR029026">
    <property type="entry name" value="tRNA_m1G_MTases_N"/>
</dbReference>
<dbReference type="InterPro" id="IPR051259">
    <property type="entry name" value="rRNA_Methyltransferase"/>
</dbReference>
<name>J9G7D7_9ZZZZ</name>
<dbReference type="GO" id="GO:0003723">
    <property type="term" value="F:RNA binding"/>
    <property type="evidence" value="ECO:0007669"/>
    <property type="project" value="InterPro"/>
</dbReference>
<dbReference type="SUPFAM" id="SSF75217">
    <property type="entry name" value="alpha/beta knot"/>
    <property type="match status" value="1"/>
</dbReference>
<dbReference type="GO" id="GO:0032259">
    <property type="term" value="P:methylation"/>
    <property type="evidence" value="ECO:0007669"/>
    <property type="project" value="UniProtKB-KW"/>
</dbReference>
<dbReference type="InterPro" id="IPR029064">
    <property type="entry name" value="Ribosomal_eL30-like_sf"/>
</dbReference>
<organism evidence="6">
    <name type="scientific">gut metagenome</name>
    <dbReference type="NCBI Taxonomy" id="749906"/>
    <lineage>
        <taxon>unclassified sequences</taxon>
        <taxon>metagenomes</taxon>
        <taxon>organismal metagenomes</taxon>
    </lineage>
</organism>
<accession>J9G7D7</accession>
<evidence type="ECO:0000259" key="5">
    <source>
        <dbReference type="Pfam" id="PF22435"/>
    </source>
</evidence>